<dbReference type="EMBL" id="KB446536">
    <property type="protein sequence ID" value="EME48245.1"/>
    <property type="molecule type" value="Genomic_DNA"/>
</dbReference>
<dbReference type="PROSITE" id="PS00463">
    <property type="entry name" value="ZN2_CY6_FUNGAL_1"/>
    <property type="match status" value="1"/>
</dbReference>
<feature type="domain" description="Zn(2)-C6 fungal-type" evidence="6">
    <location>
        <begin position="36"/>
        <end position="67"/>
    </location>
</feature>
<dbReference type="Proteomes" id="UP000016933">
    <property type="component" value="Unassembled WGS sequence"/>
</dbReference>
<keyword evidence="1" id="KW-0479">Metal-binding</keyword>
<feature type="region of interest" description="Disordered" evidence="5">
    <location>
        <begin position="656"/>
        <end position="682"/>
    </location>
</feature>
<dbReference type="InterPro" id="IPR036864">
    <property type="entry name" value="Zn2-C6_fun-type_DNA-bd_sf"/>
</dbReference>
<dbReference type="GO" id="GO:0008270">
    <property type="term" value="F:zinc ion binding"/>
    <property type="evidence" value="ECO:0007669"/>
    <property type="project" value="InterPro"/>
</dbReference>
<dbReference type="PANTHER" id="PTHR47424:SF5">
    <property type="entry name" value="ZN(II)2CYS6 TRANSCRIPTION FACTOR (EUROFUNG)"/>
    <property type="match status" value="1"/>
</dbReference>
<keyword evidence="2" id="KW-0805">Transcription regulation</keyword>
<dbReference type="CDD" id="cd00067">
    <property type="entry name" value="GAL4"/>
    <property type="match status" value="1"/>
</dbReference>
<dbReference type="PROSITE" id="PS50048">
    <property type="entry name" value="ZN2_CY6_FUNGAL_2"/>
    <property type="match status" value="1"/>
</dbReference>
<accession>N1Q0U1</accession>
<feature type="region of interest" description="Disordered" evidence="5">
    <location>
        <begin position="219"/>
        <end position="244"/>
    </location>
</feature>
<evidence type="ECO:0000256" key="3">
    <source>
        <dbReference type="ARBA" id="ARBA00023163"/>
    </source>
</evidence>
<feature type="region of interest" description="Disordered" evidence="5">
    <location>
        <begin position="1"/>
        <end position="27"/>
    </location>
</feature>
<feature type="region of interest" description="Disordered" evidence="5">
    <location>
        <begin position="146"/>
        <end position="170"/>
    </location>
</feature>
<keyword evidence="4" id="KW-0539">Nucleus</keyword>
<dbReference type="InterPro" id="IPR001138">
    <property type="entry name" value="Zn2Cys6_DnaBD"/>
</dbReference>
<reference evidence="7 8" key="2">
    <citation type="journal article" date="2012" name="PLoS Pathog.">
        <title>Diverse lifestyles and strategies of plant pathogenesis encoded in the genomes of eighteen Dothideomycetes fungi.</title>
        <authorList>
            <person name="Ohm R.A."/>
            <person name="Feau N."/>
            <person name="Henrissat B."/>
            <person name="Schoch C.L."/>
            <person name="Horwitz B.A."/>
            <person name="Barry K.W."/>
            <person name="Condon B.J."/>
            <person name="Copeland A.C."/>
            <person name="Dhillon B."/>
            <person name="Glaser F."/>
            <person name="Hesse C.N."/>
            <person name="Kosti I."/>
            <person name="LaButti K."/>
            <person name="Lindquist E.A."/>
            <person name="Lucas S."/>
            <person name="Salamov A.A."/>
            <person name="Bradshaw R.E."/>
            <person name="Ciuffetti L."/>
            <person name="Hamelin R.C."/>
            <person name="Kema G.H.J."/>
            <person name="Lawrence C."/>
            <person name="Scott J.A."/>
            <person name="Spatafora J.W."/>
            <person name="Turgeon B.G."/>
            <person name="de Wit P.J.G.M."/>
            <person name="Zhong S."/>
            <person name="Goodwin S.B."/>
            <person name="Grigoriev I.V."/>
        </authorList>
    </citation>
    <scope>NUCLEOTIDE SEQUENCE [LARGE SCALE GENOMIC DNA]</scope>
    <source>
        <strain evidence="8">NZE10 / CBS 128990</strain>
    </source>
</reference>
<reference evidence="8" key="1">
    <citation type="journal article" date="2012" name="PLoS Genet.">
        <title>The genomes of the fungal plant pathogens Cladosporium fulvum and Dothistroma septosporum reveal adaptation to different hosts and lifestyles but also signatures of common ancestry.</title>
        <authorList>
            <person name="de Wit P.J.G.M."/>
            <person name="van der Burgt A."/>
            <person name="Oekmen B."/>
            <person name="Stergiopoulos I."/>
            <person name="Abd-Elsalam K.A."/>
            <person name="Aerts A.L."/>
            <person name="Bahkali A.H."/>
            <person name="Beenen H.G."/>
            <person name="Chettri P."/>
            <person name="Cox M.P."/>
            <person name="Datema E."/>
            <person name="de Vries R.P."/>
            <person name="Dhillon B."/>
            <person name="Ganley A.R."/>
            <person name="Griffiths S.A."/>
            <person name="Guo Y."/>
            <person name="Hamelin R.C."/>
            <person name="Henrissat B."/>
            <person name="Kabir M.S."/>
            <person name="Jashni M.K."/>
            <person name="Kema G."/>
            <person name="Klaubauf S."/>
            <person name="Lapidus A."/>
            <person name="Levasseur A."/>
            <person name="Lindquist E."/>
            <person name="Mehrabi R."/>
            <person name="Ohm R.A."/>
            <person name="Owen T.J."/>
            <person name="Salamov A."/>
            <person name="Schwelm A."/>
            <person name="Schijlen E."/>
            <person name="Sun H."/>
            <person name="van den Burg H.A."/>
            <person name="van Ham R.C.H.J."/>
            <person name="Zhang S."/>
            <person name="Goodwin S.B."/>
            <person name="Grigoriev I.V."/>
            <person name="Collemare J."/>
            <person name="Bradshaw R.E."/>
        </authorList>
    </citation>
    <scope>NUCLEOTIDE SEQUENCE [LARGE SCALE GENOMIC DNA]</scope>
    <source>
        <strain evidence="8">NZE10 / CBS 128990</strain>
    </source>
</reference>
<proteinExistence type="predicted"/>
<keyword evidence="3" id="KW-0804">Transcription</keyword>
<dbReference type="SMART" id="SM00066">
    <property type="entry name" value="GAL4"/>
    <property type="match status" value="1"/>
</dbReference>
<sequence length="841" mass="93950">MYHTFQAGSASGAPEGEGGKTARPIGGSRRISTSNACVECRRRKIRCDGAQPCGQCQWYQHPELCAYSKPAQRVVPSRKLVDKLQSQIDQYHSVFARLFPGKQLEDFLSRPREGLINLAVTLPASNPSAGNTPETLENITEVVQRSDGAESLEALEQAPEQDPENDEAKRLRDKIQGISDDVNGLSISVDKPSTYVGISSINAAMKVIFRTAPIARPFISNQSTETTEPSRANTPPPYVRDPDPNYLPPADVGEKLIDSYFAHIHVLMPMIDEDQFRYSYLYGTRKDSPWLALLNMVMALGSLASSTCDNEDHIAFYQRARKHIDVESFGSGSLFVLQALSLLSGYYLHYLNRPNEANGIMGATLRMATAHGLHREYSESYRSTPAGGTGISSGLEVPVEIRRRTWWSLYCLDSWASITTGRPSLGRTGSGITIQVPRVPEQMNNAQYLASLRLLPIIHNIGFCRIATKVQDLLAAHSMFEYDDLFALDSELEKWHDELPPILKDVVDRPSTKQRTSSVSGSHKHISPKPPTPSTSNKNPFDFSQPPERDKTICPEVLKTPRAIMHWRCQNLRIVMHRPLLLATALRRTPYANMNTEEKLAVGRCRIVAGQAIADIDATCQDNLIAGWNAVWLMYQAVMVPLVSLFSVLALPPTTTTSDSPALTPGGSDASAIIPGSDDDTEKWKQEIEKSIQFFDRMQCFSVAARKSRDVVQRLYDATKYVSEHHAQLHQQRQDLLQQRQSAAHPQSLNHAANMGAYDDPRHTALHAPDMSHDYAFMPARPWAMSPNATAAMNEFWDDMMWEFPTDLPDTTNFAETMDGGEWWQQPAQDWSHWNDGNNVQ</sequence>
<feature type="compositionally biased region" description="Polar residues" evidence="5">
    <location>
        <begin position="219"/>
        <end position="233"/>
    </location>
</feature>
<dbReference type="InterPro" id="IPR051127">
    <property type="entry name" value="Fungal_SecMet_Regulators"/>
</dbReference>
<evidence type="ECO:0000256" key="5">
    <source>
        <dbReference type="SAM" id="MobiDB-lite"/>
    </source>
</evidence>
<evidence type="ECO:0000256" key="2">
    <source>
        <dbReference type="ARBA" id="ARBA00023015"/>
    </source>
</evidence>
<dbReference type="GO" id="GO:0000978">
    <property type="term" value="F:RNA polymerase II cis-regulatory region sequence-specific DNA binding"/>
    <property type="evidence" value="ECO:0007669"/>
    <property type="project" value="TreeGrafter"/>
</dbReference>
<dbReference type="CDD" id="cd12148">
    <property type="entry name" value="fungal_TF_MHR"/>
    <property type="match status" value="1"/>
</dbReference>
<dbReference type="InterPro" id="IPR007219">
    <property type="entry name" value="XnlR_reg_dom"/>
</dbReference>
<dbReference type="HOGENOM" id="CLU_008599_1_1_1"/>
<dbReference type="Pfam" id="PF04082">
    <property type="entry name" value="Fungal_trans"/>
    <property type="match status" value="1"/>
</dbReference>
<dbReference type="GO" id="GO:0000435">
    <property type="term" value="P:positive regulation of transcription from RNA polymerase II promoter by galactose"/>
    <property type="evidence" value="ECO:0007669"/>
    <property type="project" value="TreeGrafter"/>
</dbReference>
<dbReference type="OMA" id="LQTMPEE"/>
<dbReference type="PANTHER" id="PTHR47424">
    <property type="entry name" value="REGULATORY PROTEIN GAL4"/>
    <property type="match status" value="1"/>
</dbReference>
<keyword evidence="8" id="KW-1185">Reference proteome</keyword>
<dbReference type="GO" id="GO:0006351">
    <property type="term" value="P:DNA-templated transcription"/>
    <property type="evidence" value="ECO:0007669"/>
    <property type="project" value="InterPro"/>
</dbReference>
<dbReference type="OrthoDB" id="3362851at2759"/>
<name>N1Q0U1_DOTSN</name>
<dbReference type="GO" id="GO:0005634">
    <property type="term" value="C:nucleus"/>
    <property type="evidence" value="ECO:0007669"/>
    <property type="project" value="TreeGrafter"/>
</dbReference>
<evidence type="ECO:0000259" key="6">
    <source>
        <dbReference type="PROSITE" id="PS50048"/>
    </source>
</evidence>
<evidence type="ECO:0000313" key="8">
    <source>
        <dbReference type="Proteomes" id="UP000016933"/>
    </source>
</evidence>
<evidence type="ECO:0000256" key="1">
    <source>
        <dbReference type="ARBA" id="ARBA00022723"/>
    </source>
</evidence>
<dbReference type="SMART" id="SM00906">
    <property type="entry name" value="Fungal_trans"/>
    <property type="match status" value="1"/>
</dbReference>
<dbReference type="Gene3D" id="4.10.240.10">
    <property type="entry name" value="Zn(2)-C6 fungal-type DNA-binding domain"/>
    <property type="match status" value="1"/>
</dbReference>
<feature type="region of interest" description="Disordered" evidence="5">
    <location>
        <begin position="506"/>
        <end position="548"/>
    </location>
</feature>
<dbReference type="eggNOG" id="ENOG502SHZM">
    <property type="taxonomic scope" value="Eukaryota"/>
</dbReference>
<dbReference type="SUPFAM" id="SSF57701">
    <property type="entry name" value="Zn2/Cys6 DNA-binding domain"/>
    <property type="match status" value="1"/>
</dbReference>
<organism evidence="7 8">
    <name type="scientific">Dothistroma septosporum (strain NZE10 / CBS 128990)</name>
    <name type="common">Red band needle blight fungus</name>
    <name type="synonym">Mycosphaerella pini</name>
    <dbReference type="NCBI Taxonomy" id="675120"/>
    <lineage>
        <taxon>Eukaryota</taxon>
        <taxon>Fungi</taxon>
        <taxon>Dikarya</taxon>
        <taxon>Ascomycota</taxon>
        <taxon>Pezizomycotina</taxon>
        <taxon>Dothideomycetes</taxon>
        <taxon>Dothideomycetidae</taxon>
        <taxon>Mycosphaerellales</taxon>
        <taxon>Mycosphaerellaceae</taxon>
        <taxon>Dothistroma</taxon>
    </lineage>
</organism>
<evidence type="ECO:0000313" key="7">
    <source>
        <dbReference type="EMBL" id="EME48245.1"/>
    </source>
</evidence>
<dbReference type="GO" id="GO:0000981">
    <property type="term" value="F:DNA-binding transcription factor activity, RNA polymerase II-specific"/>
    <property type="evidence" value="ECO:0007669"/>
    <property type="project" value="InterPro"/>
</dbReference>
<dbReference type="AlphaFoldDB" id="N1Q0U1"/>
<gene>
    <name evidence="7" type="ORF">DOTSEDRAFT_70002</name>
</gene>
<dbReference type="Pfam" id="PF00172">
    <property type="entry name" value="Zn_clus"/>
    <property type="match status" value="1"/>
</dbReference>
<evidence type="ECO:0000256" key="4">
    <source>
        <dbReference type="ARBA" id="ARBA00023242"/>
    </source>
</evidence>
<protein>
    <recommendedName>
        <fullName evidence="6">Zn(2)-C6 fungal-type domain-containing protein</fullName>
    </recommendedName>
</protein>